<dbReference type="SUPFAM" id="SSF53335">
    <property type="entry name" value="S-adenosyl-L-methionine-dependent methyltransferases"/>
    <property type="match status" value="1"/>
</dbReference>
<evidence type="ECO:0000313" key="6">
    <source>
        <dbReference type="EMBL" id="HIX60098.1"/>
    </source>
</evidence>
<name>A0A9D2B3S5_9FIRM</name>
<dbReference type="PANTHER" id="PTHR11061:SF30">
    <property type="entry name" value="TRNA (URACIL(54)-C(5))-METHYLTRANSFERASE"/>
    <property type="match status" value="1"/>
</dbReference>
<dbReference type="PROSITE" id="PS51687">
    <property type="entry name" value="SAM_MT_RNA_M5U"/>
    <property type="match status" value="1"/>
</dbReference>
<reference evidence="6" key="1">
    <citation type="journal article" date="2021" name="PeerJ">
        <title>Extensive microbial diversity within the chicken gut microbiome revealed by metagenomics and culture.</title>
        <authorList>
            <person name="Gilroy R."/>
            <person name="Ravi A."/>
            <person name="Getino M."/>
            <person name="Pursley I."/>
            <person name="Horton D.L."/>
            <person name="Alikhan N.F."/>
            <person name="Baker D."/>
            <person name="Gharbi K."/>
            <person name="Hall N."/>
            <person name="Watson M."/>
            <person name="Adriaenssens E.M."/>
            <person name="Foster-Nyarko E."/>
            <person name="Jarju S."/>
            <person name="Secka A."/>
            <person name="Antonio M."/>
            <person name="Oren A."/>
            <person name="Chaudhuri R.R."/>
            <person name="La Ragione R."/>
            <person name="Hildebrand F."/>
            <person name="Pallen M.J."/>
        </authorList>
    </citation>
    <scope>NUCLEOTIDE SEQUENCE</scope>
    <source>
        <strain evidence="6">ChiSjej1B19-8411</strain>
    </source>
</reference>
<feature type="binding site" evidence="4">
    <location>
        <position position="316"/>
    </location>
    <ligand>
        <name>S-adenosyl-L-methionine</name>
        <dbReference type="ChEBI" id="CHEBI:59789"/>
    </ligand>
</feature>
<dbReference type="InterPro" id="IPR029063">
    <property type="entry name" value="SAM-dependent_MTases_sf"/>
</dbReference>
<dbReference type="SUPFAM" id="SSF50249">
    <property type="entry name" value="Nucleic acid-binding proteins"/>
    <property type="match status" value="1"/>
</dbReference>
<dbReference type="GO" id="GO:0008173">
    <property type="term" value="F:RNA methyltransferase activity"/>
    <property type="evidence" value="ECO:0007669"/>
    <property type="project" value="InterPro"/>
</dbReference>
<gene>
    <name evidence="6" type="primary">rlmD</name>
    <name evidence="6" type="ORF">IAA45_10360</name>
</gene>
<evidence type="ECO:0000256" key="5">
    <source>
        <dbReference type="PROSITE-ProRule" id="PRU10015"/>
    </source>
</evidence>
<dbReference type="EC" id="2.1.1.190" evidence="6"/>
<dbReference type="Gene3D" id="3.40.50.150">
    <property type="entry name" value="Vaccinia Virus protein VP39"/>
    <property type="match status" value="1"/>
</dbReference>
<dbReference type="CDD" id="cd02440">
    <property type="entry name" value="AdoMet_MTases"/>
    <property type="match status" value="1"/>
</dbReference>
<dbReference type="Gene3D" id="2.40.50.1070">
    <property type="match status" value="1"/>
</dbReference>
<keyword evidence="2 4" id="KW-0808">Transferase</keyword>
<comment type="caution">
    <text evidence="6">The sequence shown here is derived from an EMBL/GenBank/DDBJ whole genome shotgun (WGS) entry which is preliminary data.</text>
</comment>
<feature type="active site" evidence="5">
    <location>
        <position position="409"/>
    </location>
</feature>
<feature type="active site" description="Nucleophile" evidence="4">
    <location>
        <position position="409"/>
    </location>
</feature>
<dbReference type="PROSITE" id="PS01230">
    <property type="entry name" value="TRMA_1"/>
    <property type="match status" value="1"/>
</dbReference>
<dbReference type="InterPro" id="IPR010280">
    <property type="entry name" value="U5_MeTrfase_fam"/>
</dbReference>
<dbReference type="EMBL" id="DXEX01000221">
    <property type="protein sequence ID" value="HIX60098.1"/>
    <property type="molecule type" value="Genomic_DNA"/>
</dbReference>
<feature type="binding site" evidence="4">
    <location>
        <position position="287"/>
    </location>
    <ligand>
        <name>S-adenosyl-L-methionine</name>
        <dbReference type="ChEBI" id="CHEBI:59789"/>
    </ligand>
</feature>
<comment type="similarity">
    <text evidence="4">Belongs to the class I-like SAM-binding methyltransferase superfamily. RNA M5U methyltransferase family.</text>
</comment>
<dbReference type="Gene3D" id="2.40.50.140">
    <property type="entry name" value="Nucleic acid-binding proteins"/>
    <property type="match status" value="1"/>
</dbReference>
<feature type="binding site" evidence="4">
    <location>
        <position position="337"/>
    </location>
    <ligand>
        <name>S-adenosyl-L-methionine</name>
        <dbReference type="ChEBI" id="CHEBI:59789"/>
    </ligand>
</feature>
<feature type="binding site" evidence="4">
    <location>
        <position position="382"/>
    </location>
    <ligand>
        <name>S-adenosyl-L-methionine</name>
        <dbReference type="ChEBI" id="CHEBI:59789"/>
    </ligand>
</feature>
<accession>A0A9D2B3S5</accession>
<evidence type="ECO:0000256" key="4">
    <source>
        <dbReference type="PROSITE-ProRule" id="PRU01024"/>
    </source>
</evidence>
<dbReference type="PANTHER" id="PTHR11061">
    <property type="entry name" value="RNA M5U METHYLTRANSFERASE"/>
    <property type="match status" value="1"/>
</dbReference>
<keyword evidence="1 4" id="KW-0489">Methyltransferase</keyword>
<protein>
    <submittedName>
        <fullName evidence="6">23S rRNA (Uracil(1939)-C(5))-methyltransferase RlmD</fullName>
        <ecNumber evidence="6">2.1.1.190</ecNumber>
    </submittedName>
</protein>
<reference evidence="6" key="2">
    <citation type="submission" date="2021-04" db="EMBL/GenBank/DDBJ databases">
        <authorList>
            <person name="Gilroy R."/>
        </authorList>
    </citation>
    <scope>NUCLEOTIDE SEQUENCE</scope>
    <source>
        <strain evidence="6">ChiSjej1B19-8411</strain>
    </source>
</reference>
<sequence>MKKGEIYEGIIEKVEYPNRGKVFVDGHPVIVKNGIPGQKIRFVINKKRSGRAEGRILEVLEKSPLEMRDPVCSIFPACGGCMYQTMPYEEQLKMKEQQIRELMDKAVRGNYVFEGIHGSPVEFAYRNKMEFSFGDAWKDGPLTLGLHKKGSTYDVLTASDCKLVHEDMTRILCCVLEYFQKLGATYYRKMQHTGYLRHLLLRRGTGTGEILVHLITTTQAEYDLEPLKEALLALPLEGEIVGIMHILNDSLADVVQSDETRILYGRDYFYEELLGLKFKISTFSFFQPNSRGAEVLYSLVRDYIGDTRDQVVFDLYSGTGTIAQLLAEVAREVIGVEIVEEAVEAARANARLNGLDNCRFIAGDVLKVLDEIPQKPDVIVLDPPRDGCHPRALPKILKYGVDKIIYISCKATSLARDLEMIQEYGYQVERCTCVDQFCETVHVETVCLLGKRKPDTTVKIGIDMEDYRRIRDKEKAE</sequence>
<evidence type="ECO:0000313" key="7">
    <source>
        <dbReference type="Proteomes" id="UP000886817"/>
    </source>
</evidence>
<proteinExistence type="inferred from homology"/>
<dbReference type="AlphaFoldDB" id="A0A9D2B3S5"/>
<dbReference type="InterPro" id="IPR012340">
    <property type="entry name" value="NA-bd_OB-fold"/>
</dbReference>
<dbReference type="GO" id="GO:0006396">
    <property type="term" value="P:RNA processing"/>
    <property type="evidence" value="ECO:0007669"/>
    <property type="project" value="InterPro"/>
</dbReference>
<keyword evidence="3 4" id="KW-0949">S-adenosyl-L-methionine</keyword>
<evidence type="ECO:0000256" key="1">
    <source>
        <dbReference type="ARBA" id="ARBA00022603"/>
    </source>
</evidence>
<dbReference type="InterPro" id="IPR030390">
    <property type="entry name" value="MeTrfase_TrmA_AS"/>
</dbReference>
<dbReference type="Pfam" id="PF05958">
    <property type="entry name" value="tRNA_U5-meth_tr"/>
    <property type="match status" value="1"/>
</dbReference>
<dbReference type="GO" id="GO:0032259">
    <property type="term" value="P:methylation"/>
    <property type="evidence" value="ECO:0007669"/>
    <property type="project" value="UniProtKB-KW"/>
</dbReference>
<organism evidence="6 7">
    <name type="scientific">Candidatus Blautia gallistercoris</name>
    <dbReference type="NCBI Taxonomy" id="2838490"/>
    <lineage>
        <taxon>Bacteria</taxon>
        <taxon>Bacillati</taxon>
        <taxon>Bacillota</taxon>
        <taxon>Clostridia</taxon>
        <taxon>Lachnospirales</taxon>
        <taxon>Lachnospiraceae</taxon>
        <taxon>Blautia</taxon>
    </lineage>
</organism>
<evidence type="ECO:0000256" key="2">
    <source>
        <dbReference type="ARBA" id="ARBA00022679"/>
    </source>
</evidence>
<evidence type="ECO:0000256" key="3">
    <source>
        <dbReference type="ARBA" id="ARBA00022691"/>
    </source>
</evidence>
<dbReference type="Proteomes" id="UP000886817">
    <property type="component" value="Unassembled WGS sequence"/>
</dbReference>
<dbReference type="NCBIfam" id="TIGR00479">
    <property type="entry name" value="rumA"/>
    <property type="match status" value="1"/>
</dbReference>